<feature type="compositionally biased region" description="Low complexity" evidence="1">
    <location>
        <begin position="109"/>
        <end position="137"/>
    </location>
</feature>
<evidence type="ECO:0000313" key="3">
    <source>
        <dbReference type="Proteomes" id="UP000316092"/>
    </source>
</evidence>
<comment type="caution">
    <text evidence="2">The sequence shown here is derived from an EMBL/GenBank/DDBJ whole genome shotgun (WGS) entry which is preliminary data.</text>
</comment>
<protein>
    <recommendedName>
        <fullName evidence="4">Transposase family protein</fullName>
    </recommendedName>
</protein>
<evidence type="ECO:0000313" key="2">
    <source>
        <dbReference type="EMBL" id="TSA87177.1"/>
    </source>
</evidence>
<evidence type="ECO:0000256" key="1">
    <source>
        <dbReference type="SAM" id="MobiDB-lite"/>
    </source>
</evidence>
<gene>
    <name evidence="2" type="ORF">FNU79_04600</name>
</gene>
<reference evidence="2 3" key="1">
    <citation type="submission" date="2019-07" db="EMBL/GenBank/DDBJ databases">
        <title>Deinococcus detaillus sp. nov., isolated from humus soil in Antarctica.</title>
        <authorList>
            <person name="Zhang K."/>
        </authorList>
    </citation>
    <scope>NUCLEOTIDE SEQUENCE [LARGE SCALE GENOMIC DNA]</scope>
    <source>
        <strain evidence="2 3">H1</strain>
    </source>
</reference>
<dbReference type="AlphaFoldDB" id="A0A553V3Z3"/>
<name>A0A553V3Z3_9DEIO</name>
<dbReference type="RefSeq" id="WP_143719727.1">
    <property type="nucleotide sequence ID" value="NZ_VKDB01000003.1"/>
</dbReference>
<dbReference type="Proteomes" id="UP000316092">
    <property type="component" value="Unassembled WGS sequence"/>
</dbReference>
<dbReference type="OrthoDB" id="72343at2"/>
<keyword evidence="3" id="KW-1185">Reference proteome</keyword>
<organism evidence="2 3">
    <name type="scientific">Deinococcus detaillensis</name>
    <dbReference type="NCBI Taxonomy" id="2592048"/>
    <lineage>
        <taxon>Bacteria</taxon>
        <taxon>Thermotogati</taxon>
        <taxon>Deinococcota</taxon>
        <taxon>Deinococci</taxon>
        <taxon>Deinococcales</taxon>
        <taxon>Deinococcaceae</taxon>
        <taxon>Deinococcus</taxon>
    </lineage>
</organism>
<feature type="region of interest" description="Disordered" evidence="1">
    <location>
        <begin position="104"/>
        <end position="137"/>
    </location>
</feature>
<dbReference type="EMBL" id="VKDB01000003">
    <property type="protein sequence ID" value="TSA87177.1"/>
    <property type="molecule type" value="Genomic_DNA"/>
</dbReference>
<sequence>MLRRPQAAPEQFEALTGLTPAAFEALVRKAAPLYRQSEALRLGGRLRQRSLGAGRKFEHPLAERLAVQLVLRHARPTQKLLSRITGFTESTLSRDARRLAAVLPPVSPPTQLQSTQPPSTQSPSTQPSALSLPACPAPLRRSARELLSLLSRPTPPEVV</sequence>
<proteinExistence type="predicted"/>
<evidence type="ECO:0008006" key="4">
    <source>
        <dbReference type="Google" id="ProtNLM"/>
    </source>
</evidence>
<accession>A0A553V3Z3</accession>